<name>A0A430A6E9_9ENTE</name>
<organism evidence="2 3">
    <name type="scientific">Vagococcus fessus</name>
    <dbReference type="NCBI Taxonomy" id="120370"/>
    <lineage>
        <taxon>Bacteria</taxon>
        <taxon>Bacillati</taxon>
        <taxon>Bacillota</taxon>
        <taxon>Bacilli</taxon>
        <taxon>Lactobacillales</taxon>
        <taxon>Enterococcaceae</taxon>
        <taxon>Vagococcus</taxon>
    </lineage>
</organism>
<dbReference type="AlphaFoldDB" id="A0A430A6E9"/>
<dbReference type="SUPFAM" id="SSF56300">
    <property type="entry name" value="Metallo-dependent phosphatases"/>
    <property type="match status" value="1"/>
</dbReference>
<dbReference type="InterPro" id="IPR050126">
    <property type="entry name" value="Ap4A_hydrolase"/>
</dbReference>
<dbReference type="Gene3D" id="3.60.21.10">
    <property type="match status" value="1"/>
</dbReference>
<dbReference type="GO" id="GO:0110154">
    <property type="term" value="P:RNA decapping"/>
    <property type="evidence" value="ECO:0007669"/>
    <property type="project" value="TreeGrafter"/>
</dbReference>
<accession>A0A430A6E9</accession>
<evidence type="ECO:0000313" key="3">
    <source>
        <dbReference type="Proteomes" id="UP000287101"/>
    </source>
</evidence>
<dbReference type="GO" id="GO:0008803">
    <property type="term" value="F:bis(5'-nucleosyl)-tetraphosphatase (symmetrical) activity"/>
    <property type="evidence" value="ECO:0007669"/>
    <property type="project" value="TreeGrafter"/>
</dbReference>
<dbReference type="GO" id="GO:0016791">
    <property type="term" value="F:phosphatase activity"/>
    <property type="evidence" value="ECO:0007669"/>
    <property type="project" value="TreeGrafter"/>
</dbReference>
<dbReference type="Pfam" id="PF00149">
    <property type="entry name" value="Metallophos"/>
    <property type="match status" value="1"/>
</dbReference>
<dbReference type="RefSeq" id="WP_126832079.1">
    <property type="nucleotide sequence ID" value="NZ_CBCRYB010000009.1"/>
</dbReference>
<dbReference type="OrthoDB" id="384253at2"/>
<sequence>MSFIYSLSDIHGDIVALKKSLSGLLKDFGSDDQIVFCGDYVDGGMNSYDVLKKVMEIDLAFPGQITVLLGNHDEWFCQWLFDDSPELYDYSIGVGFSTLQSFFENIFPSLHVLLKEEGVDGFNQVLREELLCNERFLGLTRWLRNKYTRPRLYETDNQLFVHAGIDESIDDFWKVGTPAEMLTNKYPHSTGYFSKTIIAGHIYTDEIGGKEFLGKVFWDGASHFYIDGRTSLTGVVPVLKYDTCADRYMFDERIIQGELTRKDN</sequence>
<dbReference type="PANTHER" id="PTHR42850">
    <property type="entry name" value="METALLOPHOSPHOESTERASE"/>
    <property type="match status" value="1"/>
</dbReference>
<evidence type="ECO:0000313" key="2">
    <source>
        <dbReference type="EMBL" id="RSU02431.1"/>
    </source>
</evidence>
<gene>
    <name evidence="2" type="ORF">CBF31_08665</name>
</gene>
<dbReference type="PANTHER" id="PTHR42850:SF4">
    <property type="entry name" value="ZINC-DEPENDENT ENDOPOLYPHOSPHATASE"/>
    <property type="match status" value="1"/>
</dbReference>
<dbReference type="InterPro" id="IPR029052">
    <property type="entry name" value="Metallo-depent_PP-like"/>
</dbReference>
<dbReference type="GO" id="GO:0005737">
    <property type="term" value="C:cytoplasm"/>
    <property type="evidence" value="ECO:0007669"/>
    <property type="project" value="TreeGrafter"/>
</dbReference>
<proteinExistence type="predicted"/>
<reference evidence="2 3" key="1">
    <citation type="submission" date="2017-05" db="EMBL/GenBank/DDBJ databases">
        <title>Vagococcus spp. assemblies.</title>
        <authorList>
            <person name="Gulvik C.A."/>
        </authorList>
    </citation>
    <scope>NUCLEOTIDE SEQUENCE [LARGE SCALE GENOMIC DNA]</scope>
    <source>
        <strain evidence="2 3">CCUG 41755</strain>
    </source>
</reference>
<keyword evidence="3" id="KW-1185">Reference proteome</keyword>
<dbReference type="InterPro" id="IPR004843">
    <property type="entry name" value="Calcineurin-like_PHP"/>
</dbReference>
<feature type="domain" description="Calcineurin-like phosphoesterase" evidence="1">
    <location>
        <begin position="7"/>
        <end position="118"/>
    </location>
</feature>
<protein>
    <recommendedName>
        <fullName evidence="1">Calcineurin-like phosphoesterase domain-containing protein</fullName>
    </recommendedName>
</protein>
<evidence type="ECO:0000259" key="1">
    <source>
        <dbReference type="Pfam" id="PF00149"/>
    </source>
</evidence>
<dbReference type="Proteomes" id="UP000287101">
    <property type="component" value="Unassembled WGS sequence"/>
</dbReference>
<dbReference type="EMBL" id="NGJY01000003">
    <property type="protein sequence ID" value="RSU02431.1"/>
    <property type="molecule type" value="Genomic_DNA"/>
</dbReference>
<comment type="caution">
    <text evidence="2">The sequence shown here is derived from an EMBL/GenBank/DDBJ whole genome shotgun (WGS) entry which is preliminary data.</text>
</comment>